<protein>
    <recommendedName>
        <fullName evidence="3">Tetratricopeptide repeat protein</fullName>
    </recommendedName>
</protein>
<dbReference type="EMBL" id="PNIN01000048">
    <property type="protein sequence ID" value="PMP70857.1"/>
    <property type="molecule type" value="Genomic_DNA"/>
</dbReference>
<comment type="caution">
    <text evidence="1">The sequence shown here is derived from an EMBL/GenBank/DDBJ whole genome shotgun (WGS) entry which is preliminary data.</text>
</comment>
<evidence type="ECO:0000313" key="1">
    <source>
        <dbReference type="EMBL" id="PMP70857.1"/>
    </source>
</evidence>
<gene>
    <name evidence="1" type="ORF">C0187_04885</name>
</gene>
<sequence>MIRFFDRTKETGNSRVFYHLINGEYAAALDLLKKSYEGKDIPDDYYFLMGGILRKMNDFEGALQIQKNLFTADKIYPNNIVAQELVANLIALGKDKEAVNFISDFLKKEDDPKLKEILPYLLYTIEDFETAAEHFKKMDNSVMVSYCYYQKALKLGGNDSEFSAYLLKSLKYNNSLRSVRFELAGYYFQNGKNGKGLDLLIEVMYGDLIKSIDDLYYIRDKFKTYADLLQFERLLDKRVNENSSNPFYYIYLSEEALSNGDVEKGKDILVTYSNNYNIPRVILKHYAKLLGDQFLSNIFMNEHLYQCDNCKAKFINFFSICPSCRYVDTIIAL</sequence>
<evidence type="ECO:0000313" key="2">
    <source>
        <dbReference type="Proteomes" id="UP000242881"/>
    </source>
</evidence>
<dbReference type="InterPro" id="IPR011990">
    <property type="entry name" value="TPR-like_helical_dom_sf"/>
</dbReference>
<evidence type="ECO:0008006" key="3">
    <source>
        <dbReference type="Google" id="ProtNLM"/>
    </source>
</evidence>
<proteinExistence type="predicted"/>
<dbReference type="RefSeq" id="WP_424604767.1">
    <property type="nucleotide sequence ID" value="NZ_JBNAVA010000001.1"/>
</dbReference>
<dbReference type="SUPFAM" id="SSF48452">
    <property type="entry name" value="TPR-like"/>
    <property type="match status" value="1"/>
</dbReference>
<dbReference type="Proteomes" id="UP000242881">
    <property type="component" value="Unassembled WGS sequence"/>
</dbReference>
<accession>A0A2J6WKF4</accession>
<organism evidence="1 2">
    <name type="scientific">Calditerrivibrio nitroreducens</name>
    <dbReference type="NCBI Taxonomy" id="477976"/>
    <lineage>
        <taxon>Bacteria</taxon>
        <taxon>Pseudomonadati</taxon>
        <taxon>Deferribacterota</taxon>
        <taxon>Deferribacteres</taxon>
        <taxon>Deferribacterales</taxon>
        <taxon>Calditerrivibrionaceae</taxon>
    </lineage>
</organism>
<dbReference type="AlphaFoldDB" id="A0A2J6WKF4"/>
<dbReference type="Gene3D" id="1.25.40.10">
    <property type="entry name" value="Tetratricopeptide repeat domain"/>
    <property type="match status" value="1"/>
</dbReference>
<name>A0A2J6WKF4_9BACT</name>
<reference evidence="1 2" key="1">
    <citation type="submission" date="2018-01" db="EMBL/GenBank/DDBJ databases">
        <title>Metagenomic assembled genomes from two thermal pools in the Uzon Caldera, Kamchatka, Russia.</title>
        <authorList>
            <person name="Wilkins L."/>
            <person name="Ettinger C."/>
        </authorList>
    </citation>
    <scope>NUCLEOTIDE SEQUENCE [LARGE SCALE GENOMIC DNA]</scope>
    <source>
        <strain evidence="1">ZAV-05</strain>
    </source>
</reference>